<feature type="region of interest" description="Disordered" evidence="1">
    <location>
        <begin position="216"/>
        <end position="242"/>
    </location>
</feature>
<reference evidence="2 3" key="1">
    <citation type="submission" date="2019-03" db="EMBL/GenBank/DDBJ databases">
        <title>Single cell metagenomics reveals metabolic interactions within the superorganism composed of flagellate Streblomastix strix and complex community of Bacteroidetes bacteria on its surface.</title>
        <authorList>
            <person name="Treitli S.C."/>
            <person name="Kolisko M."/>
            <person name="Husnik F."/>
            <person name="Keeling P."/>
            <person name="Hampl V."/>
        </authorList>
    </citation>
    <scope>NUCLEOTIDE SEQUENCE [LARGE SCALE GENOMIC DNA]</scope>
    <source>
        <strain evidence="2">ST1C</strain>
    </source>
</reference>
<evidence type="ECO:0000256" key="1">
    <source>
        <dbReference type="SAM" id="MobiDB-lite"/>
    </source>
</evidence>
<dbReference type="EMBL" id="SNRW01002331">
    <property type="protein sequence ID" value="KAA6393133.1"/>
    <property type="molecule type" value="Genomic_DNA"/>
</dbReference>
<organism evidence="2 3">
    <name type="scientific">Streblomastix strix</name>
    <dbReference type="NCBI Taxonomy" id="222440"/>
    <lineage>
        <taxon>Eukaryota</taxon>
        <taxon>Metamonada</taxon>
        <taxon>Preaxostyla</taxon>
        <taxon>Oxymonadida</taxon>
        <taxon>Streblomastigidae</taxon>
        <taxon>Streblomastix</taxon>
    </lineage>
</organism>
<accession>A0A5J4WEL5</accession>
<protein>
    <submittedName>
        <fullName evidence="2">Uncharacterized protein</fullName>
    </submittedName>
</protein>
<evidence type="ECO:0000313" key="3">
    <source>
        <dbReference type="Proteomes" id="UP000324800"/>
    </source>
</evidence>
<sequence length="242" mass="28536">MSIDRLSQSRSSGTGEKESSFIERIRRNVLSLPEFKIREIFASFKFQETRLEQRNPDHEVKVQLIFTVLISEDKGRQAIKARQQAYEGLILLGQIEHDTKLSWAGDKHRINQMENTRNPKELVQQELLSELKKMDKSVKCKRSLGDKQLSSSSRDHRFRHNTYLMILSAGHRFRVIRESSNLYCWKRNHALNRGNQAVSQWTREALEREAKLYGKNQNNNLNCDNRSIERRGSRHDYRSHNK</sequence>
<dbReference type="Proteomes" id="UP000324800">
    <property type="component" value="Unassembled WGS sequence"/>
</dbReference>
<feature type="compositionally biased region" description="Polar residues" evidence="1">
    <location>
        <begin position="216"/>
        <end position="225"/>
    </location>
</feature>
<comment type="caution">
    <text evidence="2">The sequence shown here is derived from an EMBL/GenBank/DDBJ whole genome shotgun (WGS) entry which is preliminary data.</text>
</comment>
<dbReference type="AlphaFoldDB" id="A0A5J4WEL5"/>
<gene>
    <name evidence="2" type="ORF">EZS28_011342</name>
</gene>
<proteinExistence type="predicted"/>
<evidence type="ECO:0000313" key="2">
    <source>
        <dbReference type="EMBL" id="KAA6393133.1"/>
    </source>
</evidence>
<name>A0A5J4WEL5_9EUKA</name>
<feature type="compositionally biased region" description="Basic and acidic residues" evidence="1">
    <location>
        <begin position="226"/>
        <end position="242"/>
    </location>
</feature>